<feature type="region of interest" description="Disordered" evidence="1">
    <location>
        <begin position="6"/>
        <end position="29"/>
    </location>
</feature>
<name>J2JSN3_9ACTN</name>
<evidence type="ECO:0000313" key="3">
    <source>
        <dbReference type="EMBL" id="EJJ03060.1"/>
    </source>
</evidence>
<feature type="region of interest" description="Disordered" evidence="1">
    <location>
        <begin position="189"/>
        <end position="215"/>
    </location>
</feature>
<gene>
    <name evidence="3" type="ORF">SU9_30854</name>
</gene>
<dbReference type="Pfam" id="PF12840">
    <property type="entry name" value="HTH_20"/>
    <property type="match status" value="1"/>
</dbReference>
<protein>
    <submittedName>
        <fullName evidence="3">ArsR family transcriptional regulator</fullName>
    </submittedName>
</protein>
<dbReference type="GO" id="GO:0003700">
    <property type="term" value="F:DNA-binding transcription factor activity"/>
    <property type="evidence" value="ECO:0007669"/>
    <property type="project" value="InterPro"/>
</dbReference>
<sequence length="215" mass="24097">MVLACLSMTDTPGPPSRPAASGAPPTRQMDARSLRGLAHPLRMRILELLRLDGPDTATGLGGRLGENTGTVSWHLRHLAVHGFIEEETGRGTRRERWWRAVRVSNNLNTTEFRDDPDTRGALSVYVHELVQQQFHRVVDYLTEDWDAEWRNAGTLTQWHDLRLSSAQLAALNAELAEVVDRHRAAAQRASDAEEAAGQPVLVQLQSFPRKERGER</sequence>
<comment type="caution">
    <text evidence="3">The sequence shown here is derived from an EMBL/GenBank/DDBJ whole genome shotgun (WGS) entry which is preliminary data.</text>
</comment>
<organism evidence="3">
    <name type="scientific">Streptomyces auratus AGR0001</name>
    <dbReference type="NCBI Taxonomy" id="1160718"/>
    <lineage>
        <taxon>Bacteria</taxon>
        <taxon>Bacillati</taxon>
        <taxon>Actinomycetota</taxon>
        <taxon>Actinomycetes</taxon>
        <taxon>Kitasatosporales</taxon>
        <taxon>Streptomycetaceae</taxon>
        <taxon>Streptomyces</taxon>
    </lineage>
</organism>
<evidence type="ECO:0000256" key="1">
    <source>
        <dbReference type="SAM" id="MobiDB-lite"/>
    </source>
</evidence>
<evidence type="ECO:0000259" key="2">
    <source>
        <dbReference type="SMART" id="SM00418"/>
    </source>
</evidence>
<dbReference type="CDD" id="cd00090">
    <property type="entry name" value="HTH_ARSR"/>
    <property type="match status" value="1"/>
</dbReference>
<reference evidence="3" key="1">
    <citation type="journal article" date="2012" name="J. Bacteriol.">
        <title>Genome Sequence of Streptomyces auratus Strain AGR0001, a Phoslactomycin-Producing Actinomycete.</title>
        <authorList>
            <person name="Han X."/>
            <person name="Li M."/>
            <person name="Ding Z."/>
            <person name="Zhao J."/>
            <person name="Ji K."/>
            <person name="Wen M."/>
            <person name="Lu T."/>
        </authorList>
    </citation>
    <scope>NUCLEOTIDE SEQUENCE [LARGE SCALE GENOMIC DNA]</scope>
    <source>
        <strain evidence="3">AGR0001</strain>
    </source>
</reference>
<dbReference type="SUPFAM" id="SSF46785">
    <property type="entry name" value="Winged helix' DNA-binding domain"/>
    <property type="match status" value="1"/>
</dbReference>
<dbReference type="HOGENOM" id="CLU_087580_2_1_11"/>
<dbReference type="eggNOG" id="COG0640">
    <property type="taxonomic scope" value="Bacteria"/>
</dbReference>
<dbReference type="Gene3D" id="1.10.10.10">
    <property type="entry name" value="Winged helix-like DNA-binding domain superfamily/Winged helix DNA-binding domain"/>
    <property type="match status" value="1"/>
</dbReference>
<proteinExistence type="predicted"/>
<dbReference type="PATRIC" id="fig|1160718.3.peg.6236"/>
<dbReference type="SMART" id="SM00418">
    <property type="entry name" value="HTH_ARSR"/>
    <property type="match status" value="1"/>
</dbReference>
<dbReference type="InterPro" id="IPR036388">
    <property type="entry name" value="WH-like_DNA-bd_sf"/>
</dbReference>
<dbReference type="AlphaFoldDB" id="J2JSN3"/>
<dbReference type="EMBL" id="AJGV01000191">
    <property type="protein sequence ID" value="EJJ03060.1"/>
    <property type="molecule type" value="Genomic_DNA"/>
</dbReference>
<dbReference type="InterPro" id="IPR036390">
    <property type="entry name" value="WH_DNA-bd_sf"/>
</dbReference>
<feature type="compositionally biased region" description="Low complexity" evidence="1">
    <location>
        <begin position="18"/>
        <end position="27"/>
    </location>
</feature>
<dbReference type="InterPro" id="IPR011991">
    <property type="entry name" value="ArsR-like_HTH"/>
</dbReference>
<dbReference type="InterPro" id="IPR001845">
    <property type="entry name" value="HTH_ArsR_DNA-bd_dom"/>
</dbReference>
<feature type="domain" description="HTH arsR-type" evidence="2">
    <location>
        <begin position="32"/>
        <end position="127"/>
    </location>
</feature>
<dbReference type="STRING" id="1160718.SU9_30854"/>
<accession>J2JSN3</accession>